<dbReference type="Proteomes" id="UP000002212">
    <property type="component" value="Chromosome"/>
</dbReference>
<dbReference type="InterPro" id="IPR023606">
    <property type="entry name" value="CoA-Trfase_III_dom_1_sf"/>
</dbReference>
<dbReference type="KEGG" id="rop:ROP_70860"/>
<sequence length="59" mass="6386">MCTGPMANDPGFGTIGETLSGFAFRNGDPDSPPLLPPVRVGRRRHWHLCGIFGGHRAVR</sequence>
<dbReference type="HOGENOM" id="CLU_2957665_0_0_11"/>
<proteinExistence type="predicted"/>
<protein>
    <submittedName>
        <fullName evidence="1">Uncharacterized protein</fullName>
    </submittedName>
</protein>
<reference evidence="1 2" key="1">
    <citation type="submission" date="2009-03" db="EMBL/GenBank/DDBJ databases">
        <title>Comparison of the complete genome sequences of Rhodococcus erythropolis PR4 and Rhodococcus opacus B4.</title>
        <authorList>
            <person name="Takarada H."/>
            <person name="Sekine M."/>
            <person name="Hosoyama A."/>
            <person name="Yamada R."/>
            <person name="Fujisawa T."/>
            <person name="Omata S."/>
            <person name="Shimizu A."/>
            <person name="Tsukatani N."/>
            <person name="Tanikawa S."/>
            <person name="Fujita N."/>
            <person name="Harayama S."/>
        </authorList>
    </citation>
    <scope>NUCLEOTIDE SEQUENCE [LARGE SCALE GENOMIC DNA]</scope>
    <source>
        <strain evidence="1 2">B4</strain>
    </source>
</reference>
<dbReference type="Gene3D" id="3.40.50.10540">
    <property type="entry name" value="Crotonobetainyl-coa:carnitine coa-transferase, domain 1"/>
    <property type="match status" value="1"/>
</dbReference>
<dbReference type="AlphaFoldDB" id="C1B5S2"/>
<dbReference type="EMBL" id="AP011115">
    <property type="protein sequence ID" value="BAH55333.1"/>
    <property type="molecule type" value="Genomic_DNA"/>
</dbReference>
<name>C1B5S2_RHOOB</name>
<dbReference type="STRING" id="632772.ROP_70860"/>
<gene>
    <name evidence="1" type="ordered locus">ROP_70860</name>
</gene>
<evidence type="ECO:0000313" key="1">
    <source>
        <dbReference type="EMBL" id="BAH55333.1"/>
    </source>
</evidence>
<organism evidence="1 2">
    <name type="scientific">Rhodococcus opacus (strain B4)</name>
    <dbReference type="NCBI Taxonomy" id="632772"/>
    <lineage>
        <taxon>Bacteria</taxon>
        <taxon>Bacillati</taxon>
        <taxon>Actinomycetota</taxon>
        <taxon>Actinomycetes</taxon>
        <taxon>Mycobacteriales</taxon>
        <taxon>Nocardiaceae</taxon>
        <taxon>Rhodococcus</taxon>
    </lineage>
</organism>
<accession>C1B5S2</accession>
<evidence type="ECO:0000313" key="2">
    <source>
        <dbReference type="Proteomes" id="UP000002212"/>
    </source>
</evidence>
<dbReference type="SUPFAM" id="SSF89796">
    <property type="entry name" value="CoA-transferase family III (CaiB/BaiF)"/>
    <property type="match status" value="1"/>
</dbReference>